<evidence type="ECO:0000256" key="4">
    <source>
        <dbReference type="ARBA" id="ARBA00023159"/>
    </source>
</evidence>
<keyword evidence="3" id="KW-0805">Transcription regulation</keyword>
<evidence type="ECO:0000256" key="1">
    <source>
        <dbReference type="ARBA" id="ARBA00004496"/>
    </source>
</evidence>
<evidence type="ECO:0000313" key="8">
    <source>
        <dbReference type="Proteomes" id="UP000220341"/>
    </source>
</evidence>
<dbReference type="InterPro" id="IPR002059">
    <property type="entry name" value="CSP_DNA-bd"/>
</dbReference>
<dbReference type="SMART" id="SM00357">
    <property type="entry name" value="CSP"/>
    <property type="match status" value="1"/>
</dbReference>
<keyword evidence="5" id="KW-0804">Transcription</keyword>
<reference evidence="7 8" key="1">
    <citation type="submission" date="2017-09" db="EMBL/GenBank/DDBJ databases">
        <title>Large-scale bioinformatics analysis of Bacillus genomes uncovers conserved roles of natural products in bacterial physiology.</title>
        <authorList>
            <consortium name="Agbiome Team Llc"/>
            <person name="Bleich R.M."/>
            <person name="Kirk G.J."/>
            <person name="Santa Maria K.C."/>
            <person name="Allen S.E."/>
            <person name="Farag S."/>
            <person name="Shank E.A."/>
            <person name="Bowers A."/>
        </authorList>
    </citation>
    <scope>NUCLEOTIDE SEQUENCE [LARGE SCALE GENOMIC DNA]</scope>
    <source>
        <strain evidence="7 8">AFS003013</strain>
    </source>
</reference>
<dbReference type="GO" id="GO:0003676">
    <property type="term" value="F:nucleic acid binding"/>
    <property type="evidence" value="ECO:0007669"/>
    <property type="project" value="InterPro"/>
</dbReference>
<dbReference type="PROSITE" id="PS00352">
    <property type="entry name" value="CSD_1"/>
    <property type="match status" value="1"/>
</dbReference>
<proteinExistence type="predicted"/>
<gene>
    <name evidence="7" type="ORF">CN497_20565</name>
</gene>
<dbReference type="PIRSF" id="PIRSF002599">
    <property type="entry name" value="Cold_shock_A"/>
    <property type="match status" value="1"/>
</dbReference>
<evidence type="ECO:0000256" key="2">
    <source>
        <dbReference type="ARBA" id="ARBA00022490"/>
    </source>
</evidence>
<dbReference type="Pfam" id="PF00313">
    <property type="entry name" value="CSD"/>
    <property type="match status" value="1"/>
</dbReference>
<dbReference type="Gene3D" id="2.40.50.140">
    <property type="entry name" value="Nucleic acid-binding proteins"/>
    <property type="match status" value="1"/>
</dbReference>
<dbReference type="InterPro" id="IPR050181">
    <property type="entry name" value="Cold_shock_domain"/>
</dbReference>
<organism evidence="7 8">
    <name type="scientific">Priestia megaterium</name>
    <name type="common">Bacillus megaterium</name>
    <dbReference type="NCBI Taxonomy" id="1404"/>
    <lineage>
        <taxon>Bacteria</taxon>
        <taxon>Bacillati</taxon>
        <taxon>Bacillota</taxon>
        <taxon>Bacilli</taxon>
        <taxon>Bacillales</taxon>
        <taxon>Bacillaceae</taxon>
        <taxon>Priestia</taxon>
    </lineage>
</organism>
<dbReference type="EMBL" id="NTYW01000031">
    <property type="protein sequence ID" value="PES34256.1"/>
    <property type="molecule type" value="Genomic_DNA"/>
</dbReference>
<dbReference type="InterPro" id="IPR012340">
    <property type="entry name" value="NA-bd_OB-fold"/>
</dbReference>
<keyword evidence="4" id="KW-0010">Activator</keyword>
<sequence length="68" mass="7695">MIESKTGTVKCYDKEKGFGFILPDNGLEELFVHFSSVYNSNSLKVGQEVSYIEYKGHKGPQAEYVMLL</sequence>
<comment type="caution">
    <text evidence="7">The sequence shown here is derived from an EMBL/GenBank/DDBJ whole genome shotgun (WGS) entry which is preliminary data.</text>
</comment>
<comment type="subcellular location">
    <subcellularLocation>
        <location evidence="1 6">Cytoplasm</location>
    </subcellularLocation>
</comment>
<protein>
    <submittedName>
        <fullName evidence="7">Uncharacterized protein</fullName>
    </submittedName>
</protein>
<evidence type="ECO:0000256" key="6">
    <source>
        <dbReference type="RuleBase" id="RU000408"/>
    </source>
</evidence>
<dbReference type="SUPFAM" id="SSF50249">
    <property type="entry name" value="Nucleic acid-binding proteins"/>
    <property type="match status" value="1"/>
</dbReference>
<evidence type="ECO:0000256" key="5">
    <source>
        <dbReference type="ARBA" id="ARBA00023163"/>
    </source>
</evidence>
<dbReference type="InterPro" id="IPR019844">
    <property type="entry name" value="CSD_CS"/>
</dbReference>
<evidence type="ECO:0000256" key="3">
    <source>
        <dbReference type="ARBA" id="ARBA00023015"/>
    </source>
</evidence>
<dbReference type="PANTHER" id="PTHR11544">
    <property type="entry name" value="COLD SHOCK DOMAIN CONTAINING PROTEINS"/>
    <property type="match status" value="1"/>
</dbReference>
<evidence type="ECO:0000313" key="7">
    <source>
        <dbReference type="EMBL" id="PES34256.1"/>
    </source>
</evidence>
<dbReference type="PROSITE" id="PS51857">
    <property type="entry name" value="CSD_2"/>
    <property type="match status" value="1"/>
</dbReference>
<name>A0AAE5P441_PRIMG</name>
<accession>A0AAE5P441</accession>
<dbReference type="AlphaFoldDB" id="A0AAE5P441"/>
<dbReference type="GO" id="GO:0005737">
    <property type="term" value="C:cytoplasm"/>
    <property type="evidence" value="ECO:0007669"/>
    <property type="project" value="UniProtKB-SubCell"/>
</dbReference>
<dbReference type="InterPro" id="IPR011129">
    <property type="entry name" value="CSD"/>
</dbReference>
<dbReference type="Proteomes" id="UP000220341">
    <property type="component" value="Unassembled WGS sequence"/>
</dbReference>
<dbReference type="InterPro" id="IPR012156">
    <property type="entry name" value="Cold_shock_CspA"/>
</dbReference>
<keyword evidence="2" id="KW-0963">Cytoplasm</keyword>
<dbReference type="CDD" id="cd04458">
    <property type="entry name" value="CSP_CDS"/>
    <property type="match status" value="1"/>
</dbReference>